<dbReference type="PROSITE" id="PS00073">
    <property type="entry name" value="ACYL_COA_DH_2"/>
    <property type="match status" value="1"/>
</dbReference>
<dbReference type="PANTHER" id="PTHR48083:SF20">
    <property type="entry name" value="LONG-CHAIN SPECIFIC ACYL-COA DEHYDROGENASE, MITOCHONDRIAL"/>
    <property type="match status" value="1"/>
</dbReference>
<evidence type="ECO:0000259" key="13">
    <source>
        <dbReference type="Pfam" id="PF02771"/>
    </source>
</evidence>
<dbReference type="InterPro" id="IPR050741">
    <property type="entry name" value="Acyl-CoA_dehydrogenase"/>
</dbReference>
<dbReference type="SUPFAM" id="SSF56645">
    <property type="entry name" value="Acyl-CoA dehydrogenase NM domain-like"/>
    <property type="match status" value="1"/>
</dbReference>
<evidence type="ECO:0000256" key="9">
    <source>
        <dbReference type="ARBA" id="ARBA00042660"/>
    </source>
</evidence>
<name>A0A6G3TT12_9ACTN</name>
<dbReference type="SUPFAM" id="SSF47203">
    <property type="entry name" value="Acyl-CoA dehydrogenase C-terminal domain-like"/>
    <property type="match status" value="1"/>
</dbReference>
<dbReference type="InterPro" id="IPR009075">
    <property type="entry name" value="AcylCo_DH/oxidase_C"/>
</dbReference>
<keyword evidence="4 10" id="KW-0285">Flavoprotein</keyword>
<dbReference type="PANTHER" id="PTHR48083">
    <property type="entry name" value="MEDIUM-CHAIN SPECIFIC ACYL-COA DEHYDROGENASE, MITOCHONDRIAL-RELATED"/>
    <property type="match status" value="1"/>
</dbReference>
<reference evidence="14 15" key="1">
    <citation type="submission" date="2020-01" db="EMBL/GenBank/DDBJ databases">
        <title>Insect and environment-associated Actinomycetes.</title>
        <authorList>
            <person name="Currrie C."/>
            <person name="Chevrette M."/>
            <person name="Carlson C."/>
            <person name="Stubbendieck R."/>
            <person name="Wendt-Pienkowski E."/>
        </authorList>
    </citation>
    <scope>NUCLEOTIDE SEQUENCE [LARGE SCALE GENOMIC DNA]</scope>
    <source>
        <strain evidence="14 15">SID7739</strain>
    </source>
</reference>
<proteinExistence type="inferred from homology"/>
<dbReference type="FunFam" id="1.20.140.10:FF:000001">
    <property type="entry name" value="Acyl-CoA dehydrogenase"/>
    <property type="match status" value="1"/>
</dbReference>
<evidence type="ECO:0000256" key="5">
    <source>
        <dbReference type="ARBA" id="ARBA00022827"/>
    </source>
</evidence>
<dbReference type="InterPro" id="IPR006089">
    <property type="entry name" value="Acyl-CoA_DH_CS"/>
</dbReference>
<dbReference type="Gene3D" id="2.40.110.10">
    <property type="entry name" value="Butyryl-CoA Dehydrogenase, subunit A, domain 2"/>
    <property type="match status" value="1"/>
</dbReference>
<feature type="domain" description="Acyl-CoA oxidase/dehydrogenase middle" evidence="12">
    <location>
        <begin position="125"/>
        <end position="220"/>
    </location>
</feature>
<dbReference type="Pfam" id="PF02770">
    <property type="entry name" value="Acyl-CoA_dh_M"/>
    <property type="match status" value="1"/>
</dbReference>
<dbReference type="PIRSF" id="PIRSF016578">
    <property type="entry name" value="HsaA"/>
    <property type="match status" value="1"/>
</dbReference>
<dbReference type="Proteomes" id="UP000475666">
    <property type="component" value="Unassembled WGS sequence"/>
</dbReference>
<dbReference type="PROSITE" id="PS00072">
    <property type="entry name" value="ACYL_COA_DH_1"/>
    <property type="match status" value="1"/>
</dbReference>
<dbReference type="GO" id="GO:0033539">
    <property type="term" value="P:fatty acid beta-oxidation using acyl-CoA dehydrogenase"/>
    <property type="evidence" value="ECO:0007669"/>
    <property type="project" value="TreeGrafter"/>
</dbReference>
<dbReference type="FunFam" id="2.40.110.10:FF:000002">
    <property type="entry name" value="Acyl-CoA dehydrogenase fadE12"/>
    <property type="match status" value="1"/>
</dbReference>
<keyword evidence="5 10" id="KW-0274">FAD</keyword>
<comment type="cofactor">
    <cofactor evidence="1 10">
        <name>FAD</name>
        <dbReference type="ChEBI" id="CHEBI:57692"/>
    </cofactor>
</comment>
<dbReference type="GO" id="GO:0050660">
    <property type="term" value="F:flavin adenine dinucleotide binding"/>
    <property type="evidence" value="ECO:0007669"/>
    <property type="project" value="InterPro"/>
</dbReference>
<accession>A0A6G3TT12</accession>
<dbReference type="GO" id="GO:0005737">
    <property type="term" value="C:cytoplasm"/>
    <property type="evidence" value="ECO:0007669"/>
    <property type="project" value="TreeGrafter"/>
</dbReference>
<evidence type="ECO:0000313" key="15">
    <source>
        <dbReference type="Proteomes" id="UP000475666"/>
    </source>
</evidence>
<evidence type="ECO:0000256" key="1">
    <source>
        <dbReference type="ARBA" id="ARBA00001974"/>
    </source>
</evidence>
<comment type="similarity">
    <text evidence="3 10">Belongs to the acyl-CoA dehydrogenase family.</text>
</comment>
<evidence type="ECO:0000256" key="3">
    <source>
        <dbReference type="ARBA" id="ARBA00009347"/>
    </source>
</evidence>
<sequence length="382" mass="41786">MDRNLFTEDHEMYRKTVRAFLTREVAPDYEQWEERGLVPREVWRTAGRQGVIGLCVPERLGGGGEPDYRYRVVVAEETAAAGAGSLSAGMGVQDDIVIPYLLELGTPDQRERWLPGLASGELIGAIAMTEPEAGSDLRGIRTRAVRDGGAWVLSGRKTFISNGIHADTVIVAARTDPGGGSGGFSLFVVERDDPGFRRGRRLAKIGLRAQDTAELFFDDVRLPEDRLLGTAGRGLAQLKERLPLERLSVAVQAVAAATAVLRATTRHCFERRAFGRPIGDFQHTRFLLAELATELDVTQAYLDAAVLAHNAGTLSAVDAAKAKWWTTELHQRVADRCLQLHGGMGYMAEHPVARAFVDARVQTIYAGTTEIMKEIIGRDLAP</sequence>
<dbReference type="InterPro" id="IPR013786">
    <property type="entry name" value="AcylCoA_DH/ox_N"/>
</dbReference>
<evidence type="ECO:0000313" key="14">
    <source>
        <dbReference type="EMBL" id="NEC39774.1"/>
    </source>
</evidence>
<dbReference type="Pfam" id="PF00441">
    <property type="entry name" value="Acyl-CoA_dh_1"/>
    <property type="match status" value="1"/>
</dbReference>
<comment type="pathway">
    <text evidence="2">Siderophore biosynthesis; mycobactin biosynthesis.</text>
</comment>
<evidence type="ECO:0000259" key="12">
    <source>
        <dbReference type="Pfam" id="PF02770"/>
    </source>
</evidence>
<evidence type="ECO:0000256" key="8">
    <source>
        <dbReference type="ARBA" id="ARBA00040394"/>
    </source>
</evidence>
<protein>
    <recommendedName>
        <fullName evidence="8">Acyl-[acyl-carrier-protein] dehydrogenase MbtN</fullName>
    </recommendedName>
    <alternativeName>
        <fullName evidence="9">Mycobactin synthase protein N</fullName>
    </alternativeName>
</protein>
<feature type="domain" description="Acyl-CoA dehydrogenase/oxidase N-terminal" evidence="13">
    <location>
        <begin position="7"/>
        <end position="121"/>
    </location>
</feature>
<dbReference type="InterPro" id="IPR006091">
    <property type="entry name" value="Acyl-CoA_Oxase/DH_mid-dom"/>
</dbReference>
<dbReference type="InterPro" id="IPR036250">
    <property type="entry name" value="AcylCo_DH-like_C"/>
</dbReference>
<dbReference type="Pfam" id="PF02771">
    <property type="entry name" value="Acyl-CoA_dh_N"/>
    <property type="match status" value="1"/>
</dbReference>
<evidence type="ECO:0000256" key="10">
    <source>
        <dbReference type="RuleBase" id="RU362125"/>
    </source>
</evidence>
<dbReference type="GO" id="GO:0003995">
    <property type="term" value="F:acyl-CoA dehydrogenase activity"/>
    <property type="evidence" value="ECO:0007669"/>
    <property type="project" value="InterPro"/>
</dbReference>
<gene>
    <name evidence="14" type="ORF">G3I66_42615</name>
</gene>
<feature type="domain" description="Acyl-CoA dehydrogenase/oxidase C-terminal" evidence="11">
    <location>
        <begin position="232"/>
        <end position="380"/>
    </location>
</feature>
<evidence type="ECO:0000256" key="6">
    <source>
        <dbReference type="ARBA" id="ARBA00023002"/>
    </source>
</evidence>
<evidence type="ECO:0000256" key="2">
    <source>
        <dbReference type="ARBA" id="ARBA00005102"/>
    </source>
</evidence>
<dbReference type="AlphaFoldDB" id="A0A6G3TT12"/>
<dbReference type="InterPro" id="IPR046373">
    <property type="entry name" value="Acyl-CoA_Oxase/DH_mid-dom_sf"/>
</dbReference>
<dbReference type="RefSeq" id="WP_164279672.1">
    <property type="nucleotide sequence ID" value="NZ_JAAGMQ010001256.1"/>
</dbReference>
<dbReference type="EMBL" id="JAAGMQ010001256">
    <property type="protein sequence ID" value="NEC39774.1"/>
    <property type="molecule type" value="Genomic_DNA"/>
</dbReference>
<evidence type="ECO:0000259" key="11">
    <source>
        <dbReference type="Pfam" id="PF00441"/>
    </source>
</evidence>
<dbReference type="Gene3D" id="1.20.140.10">
    <property type="entry name" value="Butyryl-CoA Dehydrogenase, subunit A, domain 3"/>
    <property type="match status" value="1"/>
</dbReference>
<evidence type="ECO:0000256" key="4">
    <source>
        <dbReference type="ARBA" id="ARBA00022630"/>
    </source>
</evidence>
<dbReference type="InterPro" id="IPR037069">
    <property type="entry name" value="AcylCoA_DH/ox_N_sf"/>
</dbReference>
<comment type="function">
    <text evidence="7">Catalyzes the dehydrogenation at the alpha-beta position of ACP-bound acyl chains. This results in the introduction of a double bond in the lipidic chain, which is further transferred to the epsilon-amino group of lysine residue in the mycobactin core by MbtK.</text>
</comment>
<organism evidence="14 15">
    <name type="scientific">Streptomyces rubrogriseus</name>
    <dbReference type="NCBI Taxonomy" id="194673"/>
    <lineage>
        <taxon>Bacteria</taxon>
        <taxon>Bacillati</taxon>
        <taxon>Actinomycetota</taxon>
        <taxon>Actinomycetes</taxon>
        <taxon>Kitasatosporales</taxon>
        <taxon>Streptomycetaceae</taxon>
        <taxon>Streptomyces</taxon>
        <taxon>Streptomyces violaceoruber group</taxon>
    </lineage>
</organism>
<dbReference type="Gene3D" id="1.10.540.10">
    <property type="entry name" value="Acyl-CoA dehydrogenase/oxidase, N-terminal domain"/>
    <property type="match status" value="1"/>
</dbReference>
<dbReference type="InterPro" id="IPR009100">
    <property type="entry name" value="AcylCoA_DH/oxidase_NM_dom_sf"/>
</dbReference>
<keyword evidence="6 10" id="KW-0560">Oxidoreductase</keyword>
<evidence type="ECO:0000256" key="7">
    <source>
        <dbReference type="ARBA" id="ARBA00037085"/>
    </source>
</evidence>
<comment type="caution">
    <text evidence="14">The sequence shown here is derived from an EMBL/GenBank/DDBJ whole genome shotgun (WGS) entry which is preliminary data.</text>
</comment>